<evidence type="ECO:0000256" key="2">
    <source>
        <dbReference type="SAM" id="MobiDB-lite"/>
    </source>
</evidence>
<dbReference type="GO" id="GO:0016887">
    <property type="term" value="F:ATP hydrolysis activity"/>
    <property type="evidence" value="ECO:0007669"/>
    <property type="project" value="InterPro"/>
</dbReference>
<dbReference type="OrthoDB" id="6951663at2"/>
<protein>
    <recommendedName>
        <fullName evidence="3">ORC1/DEAH AAA+ ATPase domain-containing protein</fullName>
    </recommendedName>
</protein>
<dbReference type="EMBL" id="NIPW01000027">
    <property type="protein sequence ID" value="OWJ76646.1"/>
    <property type="molecule type" value="Genomic_DNA"/>
</dbReference>
<organism evidence="4 5">
    <name type="scientific">Haematobacter genomosp. 1</name>
    <dbReference type="NCBI Taxonomy" id="366618"/>
    <lineage>
        <taxon>Bacteria</taxon>
        <taxon>Pseudomonadati</taxon>
        <taxon>Pseudomonadota</taxon>
        <taxon>Alphaproteobacteria</taxon>
        <taxon>Rhodobacterales</taxon>
        <taxon>Paracoccaceae</taxon>
        <taxon>Haematobacter</taxon>
    </lineage>
</organism>
<evidence type="ECO:0000256" key="1">
    <source>
        <dbReference type="SAM" id="Coils"/>
    </source>
</evidence>
<feature type="coiled-coil region" evidence="1">
    <location>
        <begin position="279"/>
        <end position="316"/>
    </location>
</feature>
<dbReference type="Proteomes" id="UP000196878">
    <property type="component" value="Unassembled WGS sequence"/>
</dbReference>
<sequence>MLSEGGGALLSPELILEIFQIIPSDRRRFAEHFDFIDKADRGDDGLFYPALLERMNANPGWCRSLESAFQRSGREKDRQRAPSSRAWRWLKGAVPDIAELDADPTLLEAGEMDEIVGKMAPTQRAVFELFIRFLKGDASPPPETTAAHRQEGDLPEWMVLREQMRETLDRLLEADVDVASDLLGLAEDLQAACAEHLREADTRQKERAQARRAAFFAPLGWLSDFPGGEDLLAQAKASYDIDAVEAAIGPVIVAEADWQIALSRRDEAVRVEDEIRADRDRSKAELRAAGKQAELMEEAENAARGLLEEAVRTALQELESTPAVVGADVGPSGDEDMPGPAEDAMAPEDQAASDTVAPQPVVAVVPEPATVPDTEIVAPAPQEDLPQAAGEIARLSAIFDEPAPAASEQNAQGDDEGADEEPAAVWTGRRSLDDLLADYLGNGETALAWHFADLADENGYHVAISPLLIRALAVGPAITGPYDPSTQAVGELLASAMSALDRAAGESALAGQRARGIALAALLRPALMARDTNARDLLANLSLAGQWSAYAGVVNSLTELRHDLQPSVAELRALAGVEKQRRLPQVVAEIQGWLPGARAAQHKHAPSNTVLHGILSAQGELGRFFEAASLDDLATVDAGVEFLLGLTGDKSVAADLVTTKEKELDRPRSDAIRGTALDWICRKLRDGAELLLRWRTARHEDGGVDSRHGEGLQRYISNLRKELEQVRGEPSSGGDLDAAVQICVDRAIEDLIAVLEGRAGVAAAGRISDVMNLPLLRLPGICQPFAPEDAAYAEERRIQRARLLEALSSPQDIAPDEVTALRRHFEERALLPAGQILARLERAGILAESDLVDLTQEKDEVLEAAVKDAKSSIKSLRHELEPLQSIDLSTSQEIQQWLDRLTVIEKVVSRASEGDPVLPMRDGIRARDIPADFPQLAAVLDVGRQLRDSVRDRIMRDQEGRLRALIERYQSEGVPELVAQAREVVSSLAERDLLTVEDIVIRLQNGQNLALSEDGKEDYFSIFYPDFVVALATEDTGGGKISPAIDKGARLGPLDFTALDEGERKRSGQLFENWRALKNAMSPNRGDLGQSLRNFMERLGFTSVVIERETILSSQLRTMRMRCDELTAQHWFLPPAFGSEARGSYPVFLASGNIDDEQVTRELAKVGRDAPCILLVFGTLTKARRENFALAMRRAKQTVLLIDEAQLLYLATGSSWMERLFTCAAPFGYLQPYTTSPGKIPPEMFFGREEEIAKIESTTADGCLVYGGRQLGKSALLHHVRKRFHQVDIGRHAYYLKIDEFGGQVQSADQIWTLIQRELTAGEVLSKSAESPDDIRDGILAWLDRGGERRILLLIDEADMFLASEARSGFPNLNRLKDIMEISARRFKTVFAGLHNVRRMARAPNSPLVHLGEPICIGPMNTTSASSVQARRLVTEPMRAAGFDYASPDLVHAVLTRVNYYPSLVQVFCKALLEGMSNQVRPRGQGPRWSLEKENLFESNEDINSQIRERFQWTLNLDPRYELIAKVLALYRLDNAEGDGNAMSPAFIFREVENFWPRGFEKLPTEDFSAFLDEMVDLGVLNRSGKGGYGLRGAQVAQMLGQREQLEQEILHIAEKEPRVDYDPSFYHRRARPDQSERRSPLSDNALQALFDTRVPGIRFVVAPPGIWGSDAATAIAELADGWRDGEGVLSGSLFTGGDDDLRRQVERSNGRRVLVIPAATKGAQKWVRWLATRELVSQQGTVLLVFVGSHEHIARARPAADQRVEIKMFRARPWERNMVRAWLAEGGLQALDTAECRDALLDVTGGSPLLLNGLRTQLETLVTERRGKATAEAIRTMGEKLGILPGEVGLPESLVPLFCTAVELLGQGEERGTLIDLLVEEGNAAADRDIRLMERLGLFRPAPDGSNLIRSSALAALVFRTCERPAAARVR</sequence>
<reference evidence="4 5" key="1">
    <citation type="submission" date="2016-12" db="EMBL/GenBank/DDBJ databases">
        <title>Comparison of Traditional DNA-DNA Hybridization with In Silico Genomic Analysis.</title>
        <authorList>
            <person name="Nicholson A.C."/>
            <person name="Humrighouse B.W."/>
            <person name="Graziano J."/>
            <person name="Lasker B."/>
            <person name="Whitney A.M."/>
            <person name="Mcquiston J.R."/>
        </authorList>
    </citation>
    <scope>NUCLEOTIDE SEQUENCE [LARGE SCALE GENOMIC DNA]</scope>
    <source>
        <strain evidence="4 5">H2240</strain>
    </source>
</reference>
<evidence type="ECO:0000313" key="5">
    <source>
        <dbReference type="Proteomes" id="UP000196878"/>
    </source>
</evidence>
<dbReference type="SUPFAM" id="SSF52540">
    <property type="entry name" value="P-loop containing nucleoside triphosphate hydrolases"/>
    <property type="match status" value="1"/>
</dbReference>
<feature type="region of interest" description="Disordered" evidence="2">
    <location>
        <begin position="323"/>
        <end position="354"/>
    </location>
</feature>
<keyword evidence="1" id="KW-0175">Coiled coil</keyword>
<keyword evidence="5" id="KW-1185">Reference proteome</keyword>
<dbReference type="InterPro" id="IPR049945">
    <property type="entry name" value="AAA_22"/>
</dbReference>
<name>A0A212A9I8_9RHOB</name>
<evidence type="ECO:0000259" key="3">
    <source>
        <dbReference type="Pfam" id="PF13401"/>
    </source>
</evidence>
<dbReference type="Gene3D" id="3.40.50.300">
    <property type="entry name" value="P-loop containing nucleotide triphosphate hydrolases"/>
    <property type="match status" value="1"/>
</dbReference>
<evidence type="ECO:0000313" key="4">
    <source>
        <dbReference type="EMBL" id="OWJ76646.1"/>
    </source>
</evidence>
<dbReference type="InterPro" id="IPR027417">
    <property type="entry name" value="P-loop_NTPase"/>
</dbReference>
<comment type="caution">
    <text evidence="4">The sequence shown here is derived from an EMBL/GenBank/DDBJ whole genome shotgun (WGS) entry which is preliminary data.</text>
</comment>
<gene>
    <name evidence="4" type="ORF">CDV49_14260</name>
</gene>
<accession>A0A212A9I8</accession>
<feature type="domain" description="ORC1/DEAH AAA+ ATPase" evidence="3">
    <location>
        <begin position="1262"/>
        <end position="1400"/>
    </location>
</feature>
<dbReference type="Pfam" id="PF13401">
    <property type="entry name" value="AAA_22"/>
    <property type="match status" value="1"/>
</dbReference>
<proteinExistence type="predicted"/>